<feature type="compositionally biased region" description="Pro residues" evidence="5">
    <location>
        <begin position="406"/>
        <end position="415"/>
    </location>
</feature>
<dbReference type="SMART" id="SM00249">
    <property type="entry name" value="PHD"/>
    <property type="match status" value="1"/>
</dbReference>
<feature type="compositionally biased region" description="Acidic residues" evidence="5">
    <location>
        <begin position="419"/>
        <end position="433"/>
    </location>
</feature>
<feature type="compositionally biased region" description="Low complexity" evidence="5">
    <location>
        <begin position="367"/>
        <end position="381"/>
    </location>
</feature>
<evidence type="ECO:0000313" key="9">
    <source>
        <dbReference type="Proteomes" id="UP000305067"/>
    </source>
</evidence>
<feature type="region of interest" description="Disordered" evidence="5">
    <location>
        <begin position="499"/>
        <end position="546"/>
    </location>
</feature>
<feature type="compositionally biased region" description="Polar residues" evidence="5">
    <location>
        <begin position="508"/>
        <end position="520"/>
    </location>
</feature>
<sequence>MFALIVATLLPSTLAASTVTFYAVPSGPTGLAGTSPTISPVGTGSDGSTTYKYDWVVTQIPSVTLGASQTMDFGSGFPFGDVGPFSLPGAPTTTLVDVPKTTLEATLIADSTHNVLIYDGPRATGTSPSYPSFIQDCRFSSDHSQGTCQYTEGSLRTSNDGQGNANSMNQQSFNGNVVPVYSAVLDGNGGSSGSASTMTSTSTGTNGSTQVVTVTQTAPASSSTGENSTGGAVSGLHGLSVWSGVVVGVALAVALTLFESCPPVEMSPKEPRRSGRRSTAPSNSHSNSQSQSKSPPPSNMPNESSYARPPVSQRATSSTANHNNGTGPTASGSASSSTNGAASRGGKKPKLEEADDAGVLHPNGAGTVKSVSSPVSTTTPSAGGGRSKRATGKTVKEKENEQHLKSPPPPPPPPMQQDDQMDDDEGMDDDEDQGITRCVCGSSEDGPDAGEFMVQCEMCKVWQHGLCMGYNSEDQLDEDYYCEECKPELHVQLLKNMQNSKRRPSGSHAPTSHRAQSASARDTRSRSPVVSRYHPSKRRNTMNSRDAAFDESIKEVMEASAAEAAGDPVPGVVASAANAVVGVTLAAFGPSNHPSLNGASSGPGAMDVDEAENAKKKRKRTDEDAPPTKKRTRSASAASDLPTAREREASPPPTPAPSSSMPAPPVPAKAAANNRKRGGQRKGSQPSSNAAQAQAQAQQQQDENGAVADAEEAPAPAPPPSKRTAAPRRPGGSTRRNQYTKDKDKVDPSPSASSSFPASLSTQQQQDSSSAHNAEGSGYRGQAAKHYKNTHAYASSGQPPLSSWLLPDYLAHLEHILPAPVPRPMDVVSGAQVTAHEYQAEPSKSTGTVEKANGANSNANAKGLDISLERTIERGAKVKWPAKRMSVGDMNKRVRALVEWVVREQGCAMERRRRREALEAGLGVRVRLNGEVYGGVGEGTRGGAKKMYLGGEVTATPDEEVSADVAMQKGGSVVNGTAGVGGESTVGMMEGLLEDLMQFQERFGPGSKTRDRERR</sequence>
<dbReference type="InterPro" id="IPR019786">
    <property type="entry name" value="Zinc_finger_PHD-type_CS"/>
</dbReference>
<dbReference type="SUPFAM" id="SSF57903">
    <property type="entry name" value="FYVE/PHD zinc finger"/>
    <property type="match status" value="1"/>
</dbReference>
<dbReference type="PROSITE" id="PS01359">
    <property type="entry name" value="ZF_PHD_1"/>
    <property type="match status" value="1"/>
</dbReference>
<dbReference type="Pfam" id="PF20826">
    <property type="entry name" value="PHD_5"/>
    <property type="match status" value="1"/>
</dbReference>
<evidence type="ECO:0000256" key="3">
    <source>
        <dbReference type="ARBA" id="ARBA00022833"/>
    </source>
</evidence>
<dbReference type="Proteomes" id="UP000305067">
    <property type="component" value="Unassembled WGS sequence"/>
</dbReference>
<dbReference type="OrthoDB" id="79252at2759"/>
<feature type="compositionally biased region" description="Pro residues" evidence="5">
    <location>
        <begin position="650"/>
        <end position="667"/>
    </location>
</feature>
<keyword evidence="6" id="KW-0732">Signal</keyword>
<keyword evidence="3" id="KW-0862">Zinc</keyword>
<evidence type="ECO:0000313" key="8">
    <source>
        <dbReference type="EMBL" id="TFL04428.1"/>
    </source>
</evidence>
<evidence type="ECO:0000256" key="1">
    <source>
        <dbReference type="ARBA" id="ARBA00022723"/>
    </source>
</evidence>
<dbReference type="GO" id="GO:0008270">
    <property type="term" value="F:zinc ion binding"/>
    <property type="evidence" value="ECO:0007669"/>
    <property type="project" value="UniProtKB-KW"/>
</dbReference>
<dbReference type="PANTHER" id="PTHR47793:SF1">
    <property type="entry name" value="HISTONE DEACETYLASE COMPLEX SUBUNIT CTI6"/>
    <property type="match status" value="1"/>
</dbReference>
<feature type="region of interest" description="Disordered" evidence="5">
    <location>
        <begin position="837"/>
        <end position="860"/>
    </location>
</feature>
<evidence type="ECO:0000259" key="7">
    <source>
        <dbReference type="PROSITE" id="PS50016"/>
    </source>
</evidence>
<protein>
    <recommendedName>
        <fullName evidence="7">PHD-type domain-containing protein</fullName>
    </recommendedName>
</protein>
<feature type="compositionally biased region" description="Low complexity" evidence="5">
    <location>
        <begin position="851"/>
        <end position="860"/>
    </location>
</feature>
<dbReference type="AlphaFoldDB" id="A0A5C3QSV5"/>
<gene>
    <name evidence="8" type="ORF">BDV98DRAFT_590235</name>
</gene>
<feature type="signal peptide" evidence="6">
    <location>
        <begin position="1"/>
        <end position="15"/>
    </location>
</feature>
<feature type="region of interest" description="Disordered" evidence="5">
    <location>
        <begin position="148"/>
        <end position="171"/>
    </location>
</feature>
<proteinExistence type="predicted"/>
<dbReference type="InterPro" id="IPR053051">
    <property type="entry name" value="HDAC_complex_subunit"/>
</dbReference>
<dbReference type="InterPro" id="IPR011011">
    <property type="entry name" value="Znf_FYVE_PHD"/>
</dbReference>
<dbReference type="InterPro" id="IPR013083">
    <property type="entry name" value="Znf_RING/FYVE/PHD"/>
</dbReference>
<name>A0A5C3QSV5_9AGAR</name>
<feature type="compositionally biased region" description="Low complexity" evidence="5">
    <location>
        <begin position="278"/>
        <end position="293"/>
    </location>
</feature>
<dbReference type="EMBL" id="ML178818">
    <property type="protein sequence ID" value="TFL04428.1"/>
    <property type="molecule type" value="Genomic_DNA"/>
</dbReference>
<dbReference type="PROSITE" id="PS50016">
    <property type="entry name" value="ZF_PHD_2"/>
    <property type="match status" value="1"/>
</dbReference>
<keyword evidence="9" id="KW-1185">Reference proteome</keyword>
<dbReference type="Gene3D" id="3.30.40.10">
    <property type="entry name" value="Zinc/RING finger domain, C3HC4 (zinc finger)"/>
    <property type="match status" value="1"/>
</dbReference>
<evidence type="ECO:0000256" key="5">
    <source>
        <dbReference type="SAM" id="MobiDB-lite"/>
    </source>
</evidence>
<evidence type="ECO:0000256" key="4">
    <source>
        <dbReference type="PROSITE-ProRule" id="PRU00146"/>
    </source>
</evidence>
<feature type="compositionally biased region" description="Basic and acidic residues" evidence="5">
    <location>
        <begin position="394"/>
        <end position="404"/>
    </location>
</feature>
<feature type="region of interest" description="Disordered" evidence="5">
    <location>
        <begin position="189"/>
        <end position="210"/>
    </location>
</feature>
<accession>A0A5C3QSV5</accession>
<reference evidence="8 9" key="1">
    <citation type="journal article" date="2019" name="Nat. Ecol. Evol.">
        <title>Megaphylogeny resolves global patterns of mushroom evolution.</title>
        <authorList>
            <person name="Varga T."/>
            <person name="Krizsan K."/>
            <person name="Foldi C."/>
            <person name="Dima B."/>
            <person name="Sanchez-Garcia M."/>
            <person name="Sanchez-Ramirez S."/>
            <person name="Szollosi G.J."/>
            <person name="Szarkandi J.G."/>
            <person name="Papp V."/>
            <person name="Albert L."/>
            <person name="Andreopoulos W."/>
            <person name="Angelini C."/>
            <person name="Antonin V."/>
            <person name="Barry K.W."/>
            <person name="Bougher N.L."/>
            <person name="Buchanan P."/>
            <person name="Buyck B."/>
            <person name="Bense V."/>
            <person name="Catcheside P."/>
            <person name="Chovatia M."/>
            <person name="Cooper J."/>
            <person name="Damon W."/>
            <person name="Desjardin D."/>
            <person name="Finy P."/>
            <person name="Geml J."/>
            <person name="Haridas S."/>
            <person name="Hughes K."/>
            <person name="Justo A."/>
            <person name="Karasinski D."/>
            <person name="Kautmanova I."/>
            <person name="Kiss B."/>
            <person name="Kocsube S."/>
            <person name="Kotiranta H."/>
            <person name="LaButti K.M."/>
            <person name="Lechner B.E."/>
            <person name="Liimatainen K."/>
            <person name="Lipzen A."/>
            <person name="Lukacs Z."/>
            <person name="Mihaltcheva S."/>
            <person name="Morgado L.N."/>
            <person name="Niskanen T."/>
            <person name="Noordeloos M.E."/>
            <person name="Ohm R.A."/>
            <person name="Ortiz-Santana B."/>
            <person name="Ovrebo C."/>
            <person name="Racz N."/>
            <person name="Riley R."/>
            <person name="Savchenko A."/>
            <person name="Shiryaev A."/>
            <person name="Soop K."/>
            <person name="Spirin V."/>
            <person name="Szebenyi C."/>
            <person name="Tomsovsky M."/>
            <person name="Tulloss R.E."/>
            <person name="Uehling J."/>
            <person name="Grigoriev I.V."/>
            <person name="Vagvolgyi C."/>
            <person name="Papp T."/>
            <person name="Martin F.M."/>
            <person name="Miettinen O."/>
            <person name="Hibbett D.S."/>
            <person name="Nagy L.G."/>
        </authorList>
    </citation>
    <scope>NUCLEOTIDE SEQUENCE [LARGE SCALE GENOMIC DNA]</scope>
    <source>
        <strain evidence="8 9">CBS 309.79</strain>
    </source>
</reference>
<feature type="compositionally biased region" description="Low complexity" evidence="5">
    <location>
        <begin position="193"/>
        <end position="210"/>
    </location>
</feature>
<keyword evidence="2 4" id="KW-0863">Zinc-finger</keyword>
<feature type="domain" description="PHD-type" evidence="7">
    <location>
        <begin position="435"/>
        <end position="488"/>
    </location>
</feature>
<dbReference type="InterPro" id="IPR001965">
    <property type="entry name" value="Znf_PHD"/>
</dbReference>
<feature type="compositionally biased region" description="Low complexity" evidence="5">
    <location>
        <begin position="690"/>
        <end position="701"/>
    </location>
</feature>
<feature type="chain" id="PRO_5022798133" description="PHD-type domain-containing protein" evidence="6">
    <location>
        <begin position="16"/>
        <end position="1015"/>
    </location>
</feature>
<organism evidence="8 9">
    <name type="scientific">Pterulicium gracile</name>
    <dbReference type="NCBI Taxonomy" id="1884261"/>
    <lineage>
        <taxon>Eukaryota</taxon>
        <taxon>Fungi</taxon>
        <taxon>Dikarya</taxon>
        <taxon>Basidiomycota</taxon>
        <taxon>Agaricomycotina</taxon>
        <taxon>Agaricomycetes</taxon>
        <taxon>Agaricomycetidae</taxon>
        <taxon>Agaricales</taxon>
        <taxon>Pleurotineae</taxon>
        <taxon>Pterulaceae</taxon>
        <taxon>Pterulicium</taxon>
    </lineage>
</organism>
<feature type="compositionally biased region" description="Low complexity" evidence="5">
    <location>
        <begin position="325"/>
        <end position="344"/>
    </location>
</feature>
<feature type="compositionally biased region" description="Low complexity" evidence="5">
    <location>
        <begin position="748"/>
        <end position="770"/>
    </location>
</feature>
<feature type="compositionally biased region" description="Polar residues" evidence="5">
    <location>
        <begin position="313"/>
        <end position="324"/>
    </location>
</feature>
<dbReference type="InterPro" id="IPR019787">
    <property type="entry name" value="Znf_PHD-finger"/>
</dbReference>
<dbReference type="PANTHER" id="PTHR47793">
    <property type="entry name" value="HISTONE DEACETYLASE COMPLEX SUBUNIT CTI6"/>
    <property type="match status" value="1"/>
</dbReference>
<evidence type="ECO:0000256" key="6">
    <source>
        <dbReference type="SAM" id="SignalP"/>
    </source>
</evidence>
<feature type="region of interest" description="Disordered" evidence="5">
    <location>
        <begin position="588"/>
        <end position="782"/>
    </location>
</feature>
<feature type="region of interest" description="Disordered" evidence="5">
    <location>
        <begin position="262"/>
        <end position="442"/>
    </location>
</feature>
<dbReference type="STRING" id="1884261.A0A5C3QSV5"/>
<evidence type="ECO:0000256" key="2">
    <source>
        <dbReference type="ARBA" id="ARBA00022771"/>
    </source>
</evidence>
<keyword evidence="1" id="KW-0479">Metal-binding</keyword>